<accession>A0A6J4HWT3</accession>
<gene>
    <name evidence="1" type="ORF">AVDCRST_MAG83-1226</name>
</gene>
<sequence length="230" mass="25249">MSTDPLTPPDSTRDVIALPSVELTKWPRLLVAGDPVTEEQANEILIRTAEWSFMATNDKAWERAVYSAAGIALNDRHGWPDHDSVAAFEERHRVISLNYLGNSRIMSAWIGGPHGWCDWDGRIGCTSHNIGKWPSVEEVHDDLVKIAAAFPYLTMRVQLVPDEGAAGRAAVEWRVQDGLAKVNEPSGLITEPTELSEGAFLAVFSSAPGRERGVSLMRLTHALRQVAESA</sequence>
<dbReference type="EMBL" id="CADCTE010000076">
    <property type="protein sequence ID" value="CAA9234089.1"/>
    <property type="molecule type" value="Genomic_DNA"/>
</dbReference>
<proteinExistence type="predicted"/>
<protein>
    <submittedName>
        <fullName evidence="1">Uncharacterized protein</fullName>
    </submittedName>
</protein>
<organism evidence="1">
    <name type="scientific">uncultured Arthrobacter sp</name>
    <dbReference type="NCBI Taxonomy" id="114050"/>
    <lineage>
        <taxon>Bacteria</taxon>
        <taxon>Bacillati</taxon>
        <taxon>Actinomycetota</taxon>
        <taxon>Actinomycetes</taxon>
        <taxon>Micrococcales</taxon>
        <taxon>Micrococcaceae</taxon>
        <taxon>Arthrobacter</taxon>
        <taxon>environmental samples</taxon>
    </lineage>
</organism>
<reference evidence="1" key="1">
    <citation type="submission" date="2020-02" db="EMBL/GenBank/DDBJ databases">
        <authorList>
            <person name="Meier V. D."/>
        </authorList>
    </citation>
    <scope>NUCLEOTIDE SEQUENCE</scope>
    <source>
        <strain evidence="1">AVDCRST_MAG83</strain>
    </source>
</reference>
<name>A0A6J4HWT3_9MICC</name>
<evidence type="ECO:0000313" key="1">
    <source>
        <dbReference type="EMBL" id="CAA9234089.1"/>
    </source>
</evidence>
<dbReference type="AlphaFoldDB" id="A0A6J4HWT3"/>
<dbReference type="RefSeq" id="WP_294566416.1">
    <property type="nucleotide sequence ID" value="NZ_CADCTE010000076.1"/>
</dbReference>